<comment type="cofactor">
    <cofactor evidence="2 11">
        <name>FAD</name>
        <dbReference type="ChEBI" id="CHEBI:57692"/>
    </cofactor>
</comment>
<dbReference type="AlphaFoldDB" id="A0A430JAI1"/>
<evidence type="ECO:0000256" key="5">
    <source>
        <dbReference type="ARBA" id="ARBA00012402"/>
    </source>
</evidence>
<dbReference type="Gene3D" id="3.90.660.20">
    <property type="entry name" value="Protoporphyrinogen oxidase, mitochondrial, domain 2"/>
    <property type="match status" value="1"/>
</dbReference>
<dbReference type="OrthoDB" id="9805195at2"/>
<dbReference type="PANTHER" id="PTHR42923">
    <property type="entry name" value="PROTOPORPHYRINOGEN OXIDASE"/>
    <property type="match status" value="1"/>
</dbReference>
<evidence type="ECO:0000256" key="3">
    <source>
        <dbReference type="ARBA" id="ARBA00004744"/>
    </source>
</evidence>
<dbReference type="SUPFAM" id="SSF51905">
    <property type="entry name" value="FAD/NAD(P)-binding domain"/>
    <property type="match status" value="1"/>
</dbReference>
<dbReference type="InterPro" id="IPR050464">
    <property type="entry name" value="Zeta_carotene_desat/Oxidored"/>
</dbReference>
<evidence type="ECO:0000256" key="4">
    <source>
        <dbReference type="ARBA" id="ARBA00008310"/>
    </source>
</evidence>
<organism evidence="13 14">
    <name type="scientific">Paenibacillus whitsoniae</name>
    <dbReference type="NCBI Taxonomy" id="2496558"/>
    <lineage>
        <taxon>Bacteria</taxon>
        <taxon>Bacillati</taxon>
        <taxon>Bacillota</taxon>
        <taxon>Bacilli</taxon>
        <taxon>Bacillales</taxon>
        <taxon>Paenibacillaceae</taxon>
        <taxon>Paenibacillus</taxon>
    </lineage>
</organism>
<feature type="domain" description="Amine oxidase" evidence="12">
    <location>
        <begin position="15"/>
        <end position="479"/>
    </location>
</feature>
<dbReference type="Proteomes" id="UP000276128">
    <property type="component" value="Unassembled WGS sequence"/>
</dbReference>
<dbReference type="EMBL" id="RXHU01000059">
    <property type="protein sequence ID" value="RTE08025.1"/>
    <property type="molecule type" value="Genomic_DNA"/>
</dbReference>
<evidence type="ECO:0000256" key="1">
    <source>
        <dbReference type="ARBA" id="ARBA00001755"/>
    </source>
</evidence>
<dbReference type="InterPro" id="IPR002937">
    <property type="entry name" value="Amino_oxidase"/>
</dbReference>
<evidence type="ECO:0000256" key="7">
    <source>
        <dbReference type="ARBA" id="ARBA00022630"/>
    </source>
</evidence>
<keyword evidence="9 11" id="KW-0560">Oxidoreductase</keyword>
<evidence type="ECO:0000259" key="12">
    <source>
        <dbReference type="Pfam" id="PF01593"/>
    </source>
</evidence>
<dbReference type="InterPro" id="IPR004572">
    <property type="entry name" value="Protoporphyrinogen_oxidase"/>
</dbReference>
<dbReference type="RefSeq" id="WP_126142903.1">
    <property type="nucleotide sequence ID" value="NZ_RXHU01000059.1"/>
</dbReference>
<dbReference type="InterPro" id="IPR036188">
    <property type="entry name" value="FAD/NAD-bd_sf"/>
</dbReference>
<evidence type="ECO:0000256" key="2">
    <source>
        <dbReference type="ARBA" id="ARBA00001974"/>
    </source>
</evidence>
<comment type="similarity">
    <text evidence="4 11">Belongs to the protoporphyrinogen/coproporphyrinogen oxidase family. Coproporphyrinogen III oxidase subfamily.</text>
</comment>
<proteinExistence type="inferred from homology"/>
<keyword evidence="10 11" id="KW-0350">Heme biosynthesis</keyword>
<accession>A0A430JAI1</accession>
<dbReference type="GO" id="GO:0006783">
    <property type="term" value="P:heme biosynthetic process"/>
    <property type="evidence" value="ECO:0007669"/>
    <property type="project" value="UniProtKB-UniRule"/>
</dbReference>
<keyword evidence="8 11" id="KW-0274">FAD</keyword>
<comment type="caution">
    <text evidence="13">The sequence shown here is derived from an EMBL/GenBank/DDBJ whole genome shotgun (WGS) entry which is preliminary data.</text>
</comment>
<protein>
    <recommendedName>
        <fullName evidence="6 11">Coproporphyrinogen III oxidase</fullName>
        <ecNumber evidence="5 11">1.3.3.15</ecNumber>
    </recommendedName>
</protein>
<comment type="catalytic activity">
    <reaction evidence="1">
        <text>coproporphyrinogen III + 3 O2 = coproporphyrin III + 3 H2O2</text>
        <dbReference type="Rhea" id="RHEA:43436"/>
        <dbReference type="ChEBI" id="CHEBI:15379"/>
        <dbReference type="ChEBI" id="CHEBI:16240"/>
        <dbReference type="ChEBI" id="CHEBI:57309"/>
        <dbReference type="ChEBI" id="CHEBI:131725"/>
        <dbReference type="EC" id="1.3.3.15"/>
    </reaction>
    <physiologicalReaction direction="left-to-right" evidence="1">
        <dbReference type="Rhea" id="RHEA:43437"/>
    </physiologicalReaction>
</comment>
<dbReference type="GO" id="GO:0004729">
    <property type="term" value="F:oxygen-dependent protoporphyrinogen oxidase activity"/>
    <property type="evidence" value="ECO:0007669"/>
    <property type="project" value="UniProtKB-UniRule"/>
</dbReference>
<dbReference type="GO" id="GO:0005737">
    <property type="term" value="C:cytoplasm"/>
    <property type="evidence" value="ECO:0007669"/>
    <property type="project" value="UniProtKB-SubCell"/>
</dbReference>
<evidence type="ECO:0000256" key="6">
    <source>
        <dbReference type="ARBA" id="ARBA00019046"/>
    </source>
</evidence>
<dbReference type="Pfam" id="PF01593">
    <property type="entry name" value="Amino_oxidase"/>
    <property type="match status" value="1"/>
</dbReference>
<keyword evidence="11" id="KW-0963">Cytoplasm</keyword>
<reference evidence="13 14" key="1">
    <citation type="submission" date="2018-12" db="EMBL/GenBank/DDBJ databases">
        <title>Bacillus ochoae sp. nov., Paenibacillus whitsoniae sp. nov., Paenibacillus spiritus sp. nov. Isolated from the Mars Exploration Rover during spacecraft assembly.</title>
        <authorList>
            <person name="Seuylemezian A."/>
            <person name="Vaishampayan P."/>
        </authorList>
    </citation>
    <scope>NUCLEOTIDE SEQUENCE [LARGE SCALE GENOMIC DNA]</scope>
    <source>
        <strain evidence="13 14">MER 54</strain>
    </source>
</reference>
<evidence type="ECO:0000313" key="14">
    <source>
        <dbReference type="Proteomes" id="UP000276128"/>
    </source>
</evidence>
<keyword evidence="14" id="KW-1185">Reference proteome</keyword>
<dbReference type="PANTHER" id="PTHR42923:SF3">
    <property type="entry name" value="PROTOPORPHYRINOGEN OXIDASE"/>
    <property type="match status" value="1"/>
</dbReference>
<dbReference type="Gene3D" id="1.10.3110.10">
    <property type="entry name" value="protoporphyrinogen ix oxidase, domain 3"/>
    <property type="match status" value="1"/>
</dbReference>
<name>A0A430JAI1_9BACL</name>
<sequence length="500" mass="54195">MSPHTPHYMVIGGGITGLSAAFYLQKRLEAEGAPFRISVVEKSEKLGGKIHTLERDGFVIEKGPDSFLARKKPIIDLAYELGLEGELTATNPKAKKTFIVRQGKLHPMPPGLVLGIPTQWTPFMRTGLISPLGKVRAAMDFVLPKRKKQTDESLGHFLKRRLGTEVLERVVEPLLAGIYAGDTFKLSLKSTFPQFGAMEQKHRSVILGMMASRKNVPEESAHLPQSVRHSVFVTFKRGLKTIVEGLEAALREGGAELRTGVGVTKVTAAAGDGSAAAGGPAKVVFEDGHEEVVDGLIVTTQTYQAAKLLDELPIAEVLRNIAYISVANVIMAFDRKDIPFELDASGFLVPRSEGLAITACTLTSAKWLHTAPDGKVVLRCYIGRAGEQEWPSLSDEELVELARRDIRKLLGIEASPLFSEVTRLMHSMPQYPVGHLEKLADFRAKLSAAMPRVWVTGAGFHGVGLPDCIRQGKEAANALVDRIESSAKANSAKEAVSAGL</sequence>
<evidence type="ECO:0000313" key="13">
    <source>
        <dbReference type="EMBL" id="RTE08025.1"/>
    </source>
</evidence>
<dbReference type="NCBIfam" id="TIGR00562">
    <property type="entry name" value="proto_IX_ox"/>
    <property type="match status" value="1"/>
</dbReference>
<comment type="subcellular location">
    <subcellularLocation>
        <location evidence="11">Cytoplasm</location>
    </subcellularLocation>
</comment>
<gene>
    <name evidence="13" type="primary">hemG</name>
    <name evidence="13" type="ORF">EJQ19_19470</name>
</gene>
<comment type="function">
    <text evidence="11">Involved in coproporphyrin-dependent heme b biosynthesis. Catalyzes the oxidation of coproporphyrinogen III to coproporphyrin III.</text>
</comment>
<dbReference type="UniPathway" id="UPA00252"/>
<dbReference type="Gene3D" id="3.50.50.60">
    <property type="entry name" value="FAD/NAD(P)-binding domain"/>
    <property type="match status" value="1"/>
</dbReference>
<comment type="pathway">
    <text evidence="3 11">Porphyrin-containing compound metabolism; protoheme biosynthesis.</text>
</comment>
<keyword evidence="7 11" id="KW-0285">Flavoprotein</keyword>
<dbReference type="EC" id="1.3.3.15" evidence="5 11"/>
<evidence type="ECO:0000256" key="10">
    <source>
        <dbReference type="ARBA" id="ARBA00023133"/>
    </source>
</evidence>
<evidence type="ECO:0000256" key="8">
    <source>
        <dbReference type="ARBA" id="ARBA00022827"/>
    </source>
</evidence>
<evidence type="ECO:0000256" key="11">
    <source>
        <dbReference type="RuleBase" id="RU364052"/>
    </source>
</evidence>
<dbReference type="SUPFAM" id="SSF54373">
    <property type="entry name" value="FAD-linked reductases, C-terminal domain"/>
    <property type="match status" value="1"/>
</dbReference>
<evidence type="ECO:0000256" key="9">
    <source>
        <dbReference type="ARBA" id="ARBA00023002"/>
    </source>
</evidence>